<dbReference type="SUPFAM" id="SSF57701">
    <property type="entry name" value="Zn2/Cys6 DNA-binding domain"/>
    <property type="match status" value="1"/>
</dbReference>
<dbReference type="Gene3D" id="4.10.240.10">
    <property type="entry name" value="Zn(2)-C6 fungal-type DNA-binding domain"/>
    <property type="match status" value="1"/>
</dbReference>
<sequence>MPSQSAARSAKSQFPCVHPGCRATYQRKEHLNRHLARHDRAHRFCCPHCSSTLARRNVPTAQSVVPESPIDSSSIDLLRRHVRIYHPDRQPPSARTPKACSNCHARKERCDGGTPCARCARRGVHCSRNPHVDVAPEEDRENVPGTGGLLSADLVASVADASRWIGHEYIDIYFTKFHPIWPFLHRTTFDPSQEPCILIQSMLMIGLWIKGDREARHTAMLFHDRLLSAIRAQKDQWYVPESMGHRADSRPWPMATYQSILLQLIFAVLTAKLEVELDLNFRFRLPEPTYELLTALVATGRRLDLFSYPNMLARHHPTAPVALVWVGVEETKRFSLALYKLCRLCSTGGTSTSPANMDGGAGGLLTLADLDFCMPASDELWNGASAMEAEVVRQTGLQPTVRDNRSPGSWISQASAHLRDPGVRLDWI</sequence>
<keyword evidence="6" id="KW-0539">Nucleus</keyword>
<dbReference type="PROSITE" id="PS50048">
    <property type="entry name" value="ZN2_CY6_FUNGAL_2"/>
    <property type="match status" value="1"/>
</dbReference>
<evidence type="ECO:0000256" key="2">
    <source>
        <dbReference type="ARBA" id="ARBA00022833"/>
    </source>
</evidence>
<gene>
    <name evidence="8" type="ORF">BO99DRAFT_446151</name>
</gene>
<evidence type="ECO:0000256" key="5">
    <source>
        <dbReference type="ARBA" id="ARBA00023163"/>
    </source>
</evidence>
<keyword evidence="3" id="KW-0805">Transcription regulation</keyword>
<dbReference type="GO" id="GO:0006351">
    <property type="term" value="P:DNA-templated transcription"/>
    <property type="evidence" value="ECO:0007669"/>
    <property type="project" value="InterPro"/>
</dbReference>
<dbReference type="PANTHER" id="PTHR47660">
    <property type="entry name" value="TRANSCRIPTION FACTOR WITH C2H2 AND ZN(2)-CYS(6) DNA BINDING DOMAIN (EUROFUNG)-RELATED-RELATED"/>
    <property type="match status" value="1"/>
</dbReference>
<dbReference type="CDD" id="cd12148">
    <property type="entry name" value="fungal_TF_MHR"/>
    <property type="match status" value="1"/>
</dbReference>
<dbReference type="GO" id="GO:0008270">
    <property type="term" value="F:zinc ion binding"/>
    <property type="evidence" value="ECO:0007669"/>
    <property type="project" value="InterPro"/>
</dbReference>
<organism evidence="8 9">
    <name type="scientific">Aspergillus violaceofuscus (strain CBS 115571)</name>
    <dbReference type="NCBI Taxonomy" id="1450538"/>
    <lineage>
        <taxon>Eukaryota</taxon>
        <taxon>Fungi</taxon>
        <taxon>Dikarya</taxon>
        <taxon>Ascomycota</taxon>
        <taxon>Pezizomycotina</taxon>
        <taxon>Eurotiomycetes</taxon>
        <taxon>Eurotiomycetidae</taxon>
        <taxon>Eurotiales</taxon>
        <taxon>Aspergillaceae</taxon>
        <taxon>Aspergillus</taxon>
    </lineage>
</organism>
<evidence type="ECO:0000256" key="6">
    <source>
        <dbReference type="ARBA" id="ARBA00023242"/>
    </source>
</evidence>
<keyword evidence="9" id="KW-1185">Reference proteome</keyword>
<dbReference type="GO" id="GO:0003677">
    <property type="term" value="F:DNA binding"/>
    <property type="evidence" value="ECO:0007669"/>
    <property type="project" value="UniProtKB-KW"/>
</dbReference>
<dbReference type="PROSITE" id="PS00028">
    <property type="entry name" value="ZINC_FINGER_C2H2_1"/>
    <property type="match status" value="1"/>
</dbReference>
<reference evidence="8 9" key="1">
    <citation type="submission" date="2018-02" db="EMBL/GenBank/DDBJ databases">
        <title>The genomes of Aspergillus section Nigri reveals drivers in fungal speciation.</title>
        <authorList>
            <consortium name="DOE Joint Genome Institute"/>
            <person name="Vesth T.C."/>
            <person name="Nybo J."/>
            <person name="Theobald S."/>
            <person name="Brandl J."/>
            <person name="Frisvad J.C."/>
            <person name="Nielsen K.F."/>
            <person name="Lyhne E.K."/>
            <person name="Kogle M.E."/>
            <person name="Kuo A."/>
            <person name="Riley R."/>
            <person name="Clum A."/>
            <person name="Nolan M."/>
            <person name="Lipzen A."/>
            <person name="Salamov A."/>
            <person name="Henrissat B."/>
            <person name="Wiebenga A."/>
            <person name="De vries R.P."/>
            <person name="Grigoriev I.V."/>
            <person name="Mortensen U.H."/>
            <person name="Andersen M.R."/>
            <person name="Baker S.E."/>
        </authorList>
    </citation>
    <scope>NUCLEOTIDE SEQUENCE [LARGE SCALE GENOMIC DNA]</scope>
    <source>
        <strain evidence="8 9">CBS 115571</strain>
    </source>
</reference>
<dbReference type="SMART" id="SM00066">
    <property type="entry name" value="GAL4"/>
    <property type="match status" value="1"/>
</dbReference>
<dbReference type="GO" id="GO:0000981">
    <property type="term" value="F:DNA-binding transcription factor activity, RNA polymerase II-specific"/>
    <property type="evidence" value="ECO:0007669"/>
    <property type="project" value="InterPro"/>
</dbReference>
<dbReference type="InterPro" id="IPR001138">
    <property type="entry name" value="Zn2Cys6_DnaBD"/>
</dbReference>
<proteinExistence type="predicted"/>
<feature type="domain" description="Zn(2)-C6 fungal-type" evidence="7">
    <location>
        <begin position="99"/>
        <end position="128"/>
    </location>
</feature>
<dbReference type="Pfam" id="PF00172">
    <property type="entry name" value="Zn_clus"/>
    <property type="match status" value="1"/>
</dbReference>
<keyword evidence="5" id="KW-0804">Transcription</keyword>
<dbReference type="PROSITE" id="PS00463">
    <property type="entry name" value="ZN2_CY6_FUNGAL_1"/>
    <property type="match status" value="1"/>
</dbReference>
<dbReference type="InterPro" id="IPR036864">
    <property type="entry name" value="Zn2-C6_fun-type_DNA-bd_sf"/>
</dbReference>
<dbReference type="STRING" id="1450538.A0A2V5I760"/>
<evidence type="ECO:0000256" key="4">
    <source>
        <dbReference type="ARBA" id="ARBA00023125"/>
    </source>
</evidence>
<evidence type="ECO:0000259" key="7">
    <source>
        <dbReference type="PROSITE" id="PS50048"/>
    </source>
</evidence>
<keyword evidence="1" id="KW-0479">Metal-binding</keyword>
<protein>
    <submittedName>
        <fullName evidence="8">C6 and C2H2 transcription factor</fullName>
    </submittedName>
</protein>
<dbReference type="PANTHER" id="PTHR47660:SF7">
    <property type="entry name" value="TRANSCRIPTION FACTOR WITH C2H2 AND ZN(2)-CYS(6) DNA BINDING DOMAIN (EUROFUNG)"/>
    <property type="match status" value="1"/>
</dbReference>
<dbReference type="AlphaFoldDB" id="A0A2V5I760"/>
<evidence type="ECO:0000256" key="3">
    <source>
        <dbReference type="ARBA" id="ARBA00023015"/>
    </source>
</evidence>
<dbReference type="Pfam" id="PF04082">
    <property type="entry name" value="Fungal_trans"/>
    <property type="match status" value="1"/>
</dbReference>
<dbReference type="CDD" id="cd00067">
    <property type="entry name" value="GAL4"/>
    <property type="match status" value="1"/>
</dbReference>
<dbReference type="EMBL" id="KZ825186">
    <property type="protein sequence ID" value="PYI15466.1"/>
    <property type="molecule type" value="Genomic_DNA"/>
</dbReference>
<evidence type="ECO:0000313" key="9">
    <source>
        <dbReference type="Proteomes" id="UP000249829"/>
    </source>
</evidence>
<dbReference type="InterPro" id="IPR013087">
    <property type="entry name" value="Znf_C2H2_type"/>
</dbReference>
<name>A0A2V5I760_ASPV1</name>
<dbReference type="Proteomes" id="UP000249829">
    <property type="component" value="Unassembled WGS sequence"/>
</dbReference>
<dbReference type="OMA" id="TYQRKEH"/>
<dbReference type="Gene3D" id="3.30.160.60">
    <property type="entry name" value="Classic Zinc Finger"/>
    <property type="match status" value="1"/>
</dbReference>
<dbReference type="InterPro" id="IPR007219">
    <property type="entry name" value="XnlR_reg_dom"/>
</dbReference>
<evidence type="ECO:0000313" key="8">
    <source>
        <dbReference type="EMBL" id="PYI15466.1"/>
    </source>
</evidence>
<keyword evidence="2" id="KW-0862">Zinc</keyword>
<accession>A0A2V5I760</accession>
<evidence type="ECO:0000256" key="1">
    <source>
        <dbReference type="ARBA" id="ARBA00022723"/>
    </source>
</evidence>
<keyword evidence="4" id="KW-0238">DNA-binding</keyword>